<gene>
    <name evidence="1" type="ORF">MiTe_03050</name>
</gene>
<accession>A0A5A5RJF0</accession>
<dbReference type="AlphaFoldDB" id="A0A5A5RJF0"/>
<comment type="caution">
    <text evidence="1">The sequence shown here is derived from an EMBL/GenBank/DDBJ whole genome shotgun (WGS) entry which is preliminary data.</text>
</comment>
<name>A0A5A5RJF0_MICAE</name>
<reference evidence="1 2" key="1">
    <citation type="submission" date="2018-09" db="EMBL/GenBank/DDBJ databases">
        <title>Evolutionary history of phycoerythrin pigmentation in the water bloom-forming cyanobacterium Microcystis aeruginosa.</title>
        <authorList>
            <person name="Tanabe Y."/>
            <person name="Tanabe Y."/>
            <person name="Yamaguchi H."/>
        </authorList>
    </citation>
    <scope>NUCLEOTIDE SEQUENCE [LARGE SCALE GENOMIC DNA]</scope>
    <source>
        <strain evidence="1 2">NIES-2520</strain>
    </source>
</reference>
<dbReference type="EMBL" id="BHVP01000063">
    <property type="protein sequence ID" value="GCA76210.1"/>
    <property type="molecule type" value="Genomic_DNA"/>
</dbReference>
<sequence length="50" mass="5731">MLASLLYLQLLEQLSQWIKPQDKRHLQGFAEIVAAILQSQSACLSHWLPI</sequence>
<proteinExistence type="predicted"/>
<organism evidence="1 2">
    <name type="scientific">Microcystis aeruginosa NIES-2520</name>
    <dbReference type="NCBI Taxonomy" id="2303982"/>
    <lineage>
        <taxon>Bacteria</taxon>
        <taxon>Bacillati</taxon>
        <taxon>Cyanobacteriota</taxon>
        <taxon>Cyanophyceae</taxon>
        <taxon>Oscillatoriophycideae</taxon>
        <taxon>Chroococcales</taxon>
        <taxon>Microcystaceae</taxon>
        <taxon>Microcystis</taxon>
    </lineage>
</organism>
<dbReference type="Proteomes" id="UP000324917">
    <property type="component" value="Unassembled WGS sequence"/>
</dbReference>
<evidence type="ECO:0000313" key="1">
    <source>
        <dbReference type="EMBL" id="GCA76210.1"/>
    </source>
</evidence>
<evidence type="ECO:0000313" key="2">
    <source>
        <dbReference type="Proteomes" id="UP000324917"/>
    </source>
</evidence>
<protein>
    <submittedName>
        <fullName evidence="1">Uncharacterized protein</fullName>
    </submittedName>
</protein>